<dbReference type="EMBL" id="CP034338">
    <property type="protein sequence ID" value="AZL70295.1"/>
    <property type="molecule type" value="Genomic_DNA"/>
</dbReference>
<evidence type="ECO:0000313" key="1">
    <source>
        <dbReference type="EMBL" id="AZL70295.1"/>
    </source>
</evidence>
<reference evidence="1 2" key="1">
    <citation type="submission" date="2018-12" db="EMBL/GenBank/DDBJ databases">
        <authorList>
            <person name="Li S."/>
            <person name="Yang R."/>
            <person name="Chen G."/>
            <person name="Zou L."/>
            <person name="Zhang C."/>
            <person name="Chen Y."/>
            <person name="Liu Z."/>
            <person name="Li Y."/>
            <person name="Yan Y."/>
            <person name="Huang M."/>
            <person name="Chen T."/>
        </authorList>
    </citation>
    <scope>NUCLEOTIDE SEQUENCE [LARGE SCALE GENOMIC DNA]</scope>
    <source>
        <strain evidence="1 2">1257</strain>
    </source>
</reference>
<dbReference type="Proteomes" id="UP000268230">
    <property type="component" value="Chromosome"/>
</dbReference>
<evidence type="ECO:0000313" key="2">
    <source>
        <dbReference type="Proteomes" id="UP000268230"/>
    </source>
</evidence>
<proteinExistence type="predicted"/>
<dbReference type="KEGG" id="pory:EJA05_22340"/>
<protein>
    <submittedName>
        <fullName evidence="1">Uncharacterized protein</fullName>
    </submittedName>
</protein>
<dbReference type="AlphaFoldDB" id="A0A3S8UPI3"/>
<gene>
    <name evidence="1" type="ORF">EJA05_22340</name>
</gene>
<accession>A0A3S8UPI3</accession>
<dbReference type="Pfam" id="PF07217">
    <property type="entry name" value="Het-C"/>
    <property type="match status" value="2"/>
</dbReference>
<name>A0A3S8UPI3_9PSED</name>
<dbReference type="PANTHER" id="PTHR14905:SF7">
    <property type="entry name" value="VON WILLEBRAND FACTOR A DOMAIN-CONTAINING PROTEIN 7"/>
    <property type="match status" value="1"/>
</dbReference>
<organism evidence="1 2">
    <name type="scientific">Pseudomonas entomophila</name>
    <dbReference type="NCBI Taxonomy" id="312306"/>
    <lineage>
        <taxon>Bacteria</taxon>
        <taxon>Pseudomonadati</taxon>
        <taxon>Pseudomonadota</taxon>
        <taxon>Gammaproteobacteria</taxon>
        <taxon>Pseudomonadales</taxon>
        <taxon>Pseudomonadaceae</taxon>
        <taxon>Pseudomonas</taxon>
    </lineage>
</organism>
<sequence length="690" mass="78207">MRGRDMHDMNNATMYEEEAPVFESSFAHDQLTVFAMDTPELDFMLTFMPVFGLEVPAEVYLKLRTDILEGTLTNPAYQVVTQQDTITRYDNDLQVIFIDQSAIDRVLANPQDTPEFLLALLGAFGSHLANLIQIERHAMGESDLSPETPEQAQQVAGRYASMMTFIDSSPENGTVFGYFTVAGEELTLALDVSDAPPVEAVIPELRRVGPQPRFAAGEDGHETIAQVLREVGFSAQEVQAVYFGNWLRDHSQLIDPKLVRPEGAPKQFPRKISRDVLTQIVDLLALKAFNGLQNTEEGREAYRVTTELLGVYRPSEHIDNPTDHSEMPLDPREIDKDFEAPVRPGDYATMVYPYQSIKGYMDGPITNLHHHIQRAGYSSEKTDRLRHFGEALHIVEDYFAHSNFVELSLRKLGYTEVLPWTTEAECRHGLPVVTGLFSGFDILASVAEPLGKMMFPATPPAFEDIERGYRSDAEKVMLILLREQENPMWLQALERLLALRDNLADNPLFRFAHHAYWAVTLPLRVVGHYCNQVFQSLLTKLGDLVDDFQTEFGDDPNTTPGVDPTHSQLAKDHDTHPFHELAMLLAKEAVRQLGGHMQAYWRGELALPPSEEATAFIKHPYDTDWQDAIVAEWASTHEQEIARGASSSLFDELRDNYEKHAREHLRELDENKNYTPIKTSESFRNLFPFF</sequence>
<dbReference type="InterPro" id="IPR010816">
    <property type="entry name" value="Het-C"/>
</dbReference>
<dbReference type="InterPro" id="IPR052577">
    <property type="entry name" value="VWA7"/>
</dbReference>
<dbReference type="OrthoDB" id="6717961at2"/>
<dbReference type="PANTHER" id="PTHR14905">
    <property type="entry name" value="NG37"/>
    <property type="match status" value="1"/>
</dbReference>